<dbReference type="OrthoDB" id="6375759at2759"/>
<reference evidence="2" key="1">
    <citation type="submission" date="2020-07" db="EMBL/GenBank/DDBJ databases">
        <title>The High-quality genome of the commercially important snow crab, Chionoecetes opilio.</title>
        <authorList>
            <person name="Jeong J.-H."/>
            <person name="Ryu S."/>
        </authorList>
    </citation>
    <scope>NUCLEOTIDE SEQUENCE</scope>
    <source>
        <strain evidence="2">MADBK_172401_WGS</strain>
        <tissue evidence="2">Digestive gland</tissue>
    </source>
</reference>
<feature type="region of interest" description="Disordered" evidence="1">
    <location>
        <begin position="83"/>
        <end position="103"/>
    </location>
</feature>
<dbReference type="AlphaFoldDB" id="A0A8J4YM39"/>
<feature type="region of interest" description="Disordered" evidence="1">
    <location>
        <begin position="1"/>
        <end position="25"/>
    </location>
</feature>
<gene>
    <name evidence="2" type="ORF">GWK47_028365</name>
</gene>
<sequence>MARSGDSAASRHDQTAHNLEPLMPGLRTRILNPGSGRWDRAGTVLETTAPRQYLVRLDSSGHTTIRNRRHLRPLTCVQAHDDGTTAMPGATPPSQGRPQHHRQAPRHLLDYVQMAEMGSLRRLGLLGGMRIPLLKRPPLACLHPVMRWGQAYSTEAQKAEAGDALRMYAWQTFGYEG</sequence>
<dbReference type="Proteomes" id="UP000770661">
    <property type="component" value="Unassembled WGS sequence"/>
</dbReference>
<dbReference type="PANTHER" id="PTHR33244:SF3">
    <property type="entry name" value="PEPTIDASE A2 DOMAIN-CONTAINING PROTEIN"/>
    <property type="match status" value="1"/>
</dbReference>
<evidence type="ECO:0000256" key="1">
    <source>
        <dbReference type="SAM" id="MobiDB-lite"/>
    </source>
</evidence>
<organism evidence="2 3">
    <name type="scientific">Chionoecetes opilio</name>
    <name type="common">Atlantic snow crab</name>
    <name type="synonym">Cancer opilio</name>
    <dbReference type="NCBI Taxonomy" id="41210"/>
    <lineage>
        <taxon>Eukaryota</taxon>
        <taxon>Metazoa</taxon>
        <taxon>Ecdysozoa</taxon>
        <taxon>Arthropoda</taxon>
        <taxon>Crustacea</taxon>
        <taxon>Multicrustacea</taxon>
        <taxon>Malacostraca</taxon>
        <taxon>Eumalacostraca</taxon>
        <taxon>Eucarida</taxon>
        <taxon>Decapoda</taxon>
        <taxon>Pleocyemata</taxon>
        <taxon>Brachyura</taxon>
        <taxon>Eubrachyura</taxon>
        <taxon>Majoidea</taxon>
        <taxon>Majidae</taxon>
        <taxon>Chionoecetes</taxon>
    </lineage>
</organism>
<comment type="caution">
    <text evidence="2">The sequence shown here is derived from an EMBL/GenBank/DDBJ whole genome shotgun (WGS) entry which is preliminary data.</text>
</comment>
<accession>A0A8J4YM39</accession>
<keyword evidence="3" id="KW-1185">Reference proteome</keyword>
<dbReference type="PANTHER" id="PTHR33244">
    <property type="entry name" value="INTEGRASE CATALYTIC DOMAIN-CONTAINING PROTEIN-RELATED"/>
    <property type="match status" value="1"/>
</dbReference>
<name>A0A8J4YM39_CHIOP</name>
<dbReference type="EMBL" id="JACEEZ010000231">
    <property type="protein sequence ID" value="KAG0730387.1"/>
    <property type="molecule type" value="Genomic_DNA"/>
</dbReference>
<proteinExistence type="predicted"/>
<evidence type="ECO:0000313" key="2">
    <source>
        <dbReference type="EMBL" id="KAG0730387.1"/>
    </source>
</evidence>
<evidence type="ECO:0000313" key="3">
    <source>
        <dbReference type="Proteomes" id="UP000770661"/>
    </source>
</evidence>
<protein>
    <submittedName>
        <fullName evidence="2">Uncharacterized protein</fullName>
    </submittedName>
</protein>